<dbReference type="GO" id="GO:0009073">
    <property type="term" value="P:aromatic amino acid family biosynthetic process"/>
    <property type="evidence" value="ECO:0007669"/>
    <property type="project" value="UniProtKB-KW"/>
</dbReference>
<organism evidence="9 10">
    <name type="scientific">Pelobium manganitolerans</name>
    <dbReference type="NCBI Taxonomy" id="1842495"/>
    <lineage>
        <taxon>Bacteria</taxon>
        <taxon>Pseudomonadati</taxon>
        <taxon>Bacteroidota</taxon>
        <taxon>Sphingobacteriia</taxon>
        <taxon>Sphingobacteriales</taxon>
        <taxon>Sphingobacteriaceae</taxon>
        <taxon>Pelobium</taxon>
    </lineage>
</organism>
<keyword evidence="3 7" id="KW-0028">Amino-acid biosynthesis</keyword>
<feature type="active site" description="Proton acceptor" evidence="7">
    <location>
        <position position="295"/>
    </location>
</feature>
<keyword evidence="5 7" id="KW-0057">Aromatic amino acid biosynthesis</keyword>
<dbReference type="InterPro" id="IPR001986">
    <property type="entry name" value="Enolpyruvate_Tfrase_dom"/>
</dbReference>
<reference evidence="9 10" key="1">
    <citation type="submission" date="2016-07" db="EMBL/GenBank/DDBJ databases">
        <title>Genome of Pelobium manganitolerans.</title>
        <authorList>
            <person name="Wu S."/>
            <person name="Wang G."/>
        </authorList>
    </citation>
    <scope>NUCLEOTIDE SEQUENCE [LARGE SCALE GENOMIC DNA]</scope>
    <source>
        <strain evidence="9 10">YS-25</strain>
    </source>
</reference>
<dbReference type="PIRSF" id="PIRSF000505">
    <property type="entry name" value="EPSPS"/>
    <property type="match status" value="1"/>
</dbReference>
<name>A0A419SAU3_9SPHI</name>
<keyword evidence="10" id="KW-1185">Reference proteome</keyword>
<evidence type="ECO:0000256" key="1">
    <source>
        <dbReference type="ARBA" id="ARBA00004811"/>
    </source>
</evidence>
<evidence type="ECO:0000256" key="5">
    <source>
        <dbReference type="ARBA" id="ARBA00023141"/>
    </source>
</evidence>
<feature type="domain" description="Enolpyruvate transferase" evidence="8">
    <location>
        <begin position="60"/>
        <end position="405"/>
    </location>
</feature>
<evidence type="ECO:0000259" key="8">
    <source>
        <dbReference type="Pfam" id="PF00275"/>
    </source>
</evidence>
<feature type="binding site" evidence="7">
    <location>
        <position position="25"/>
    </location>
    <ligand>
        <name>3-phosphoshikimate</name>
        <dbReference type="ChEBI" id="CHEBI:145989"/>
    </ligand>
</feature>
<feature type="binding site" evidence="7">
    <location>
        <position position="151"/>
    </location>
    <ligand>
        <name>3-phosphoshikimate</name>
        <dbReference type="ChEBI" id="CHEBI:145989"/>
    </ligand>
</feature>
<dbReference type="SUPFAM" id="SSF55205">
    <property type="entry name" value="EPT/RTPC-like"/>
    <property type="match status" value="1"/>
</dbReference>
<evidence type="ECO:0000313" key="9">
    <source>
        <dbReference type="EMBL" id="RKD19550.1"/>
    </source>
</evidence>
<feature type="binding site" evidence="7">
    <location>
        <position position="396"/>
    </location>
    <ligand>
        <name>phosphoenolpyruvate</name>
        <dbReference type="ChEBI" id="CHEBI:58702"/>
    </ligand>
</feature>
<comment type="subunit">
    <text evidence="7">Monomer.</text>
</comment>
<dbReference type="InterPro" id="IPR023193">
    <property type="entry name" value="EPSP_synthase_CS"/>
</dbReference>
<dbReference type="UniPathway" id="UPA00053">
    <property type="reaction ID" value="UER00089"/>
</dbReference>
<evidence type="ECO:0000256" key="2">
    <source>
        <dbReference type="ARBA" id="ARBA00009948"/>
    </source>
</evidence>
<dbReference type="InterPro" id="IPR006264">
    <property type="entry name" value="EPSP_synthase"/>
</dbReference>
<comment type="pathway">
    <text evidence="1 7">Metabolic intermediate biosynthesis; chorismate biosynthesis; chorismate from D-erythrose 4-phosphate and phosphoenolpyruvate: step 6/7.</text>
</comment>
<comment type="catalytic activity">
    <reaction evidence="6">
        <text>3-phosphoshikimate + phosphoenolpyruvate = 5-O-(1-carboxyvinyl)-3-phosphoshikimate + phosphate</text>
        <dbReference type="Rhea" id="RHEA:21256"/>
        <dbReference type="ChEBI" id="CHEBI:43474"/>
        <dbReference type="ChEBI" id="CHEBI:57701"/>
        <dbReference type="ChEBI" id="CHEBI:58702"/>
        <dbReference type="ChEBI" id="CHEBI:145989"/>
        <dbReference type="EC" id="2.5.1.19"/>
    </reaction>
    <physiologicalReaction direction="left-to-right" evidence="6">
        <dbReference type="Rhea" id="RHEA:21257"/>
    </physiologicalReaction>
</comment>
<dbReference type="GO" id="GO:0008652">
    <property type="term" value="P:amino acid biosynthetic process"/>
    <property type="evidence" value="ECO:0007669"/>
    <property type="project" value="UniProtKB-KW"/>
</dbReference>
<dbReference type="Gene3D" id="3.65.10.10">
    <property type="entry name" value="Enolpyruvate transferase domain"/>
    <property type="match status" value="2"/>
</dbReference>
<gene>
    <name evidence="7" type="primary">aroA</name>
    <name evidence="9" type="ORF">BCY91_13190</name>
</gene>
<dbReference type="OrthoDB" id="9809920at2"/>
<feature type="binding site" evidence="7">
    <location>
        <position position="29"/>
    </location>
    <ligand>
        <name>3-phosphoshikimate</name>
        <dbReference type="ChEBI" id="CHEBI:145989"/>
    </ligand>
</feature>
<dbReference type="EC" id="2.5.1.19" evidence="7"/>
<keyword evidence="4 7" id="KW-0808">Transferase</keyword>
<dbReference type="PANTHER" id="PTHR21090:SF5">
    <property type="entry name" value="PENTAFUNCTIONAL AROM POLYPEPTIDE"/>
    <property type="match status" value="1"/>
</dbReference>
<dbReference type="Pfam" id="PF00275">
    <property type="entry name" value="EPSP_synthase"/>
    <property type="match status" value="1"/>
</dbReference>
<dbReference type="PANTHER" id="PTHR21090">
    <property type="entry name" value="AROM/DEHYDROQUINATE SYNTHASE"/>
    <property type="match status" value="1"/>
</dbReference>
<evidence type="ECO:0000313" key="10">
    <source>
        <dbReference type="Proteomes" id="UP000283433"/>
    </source>
</evidence>
<feature type="binding site" evidence="7">
    <location>
        <position position="76"/>
    </location>
    <ligand>
        <name>phosphoenolpyruvate</name>
        <dbReference type="ChEBI" id="CHEBI:58702"/>
    </ligand>
</feature>
<feature type="binding site" evidence="7">
    <location>
        <position position="153"/>
    </location>
    <ligand>
        <name>3-phosphoshikimate</name>
        <dbReference type="ChEBI" id="CHEBI:145989"/>
    </ligand>
</feature>
<comment type="subcellular location">
    <subcellularLocation>
        <location evidence="7">Cytoplasm</location>
    </subcellularLocation>
</comment>
<dbReference type="EMBL" id="MBTA01000002">
    <property type="protein sequence ID" value="RKD19550.1"/>
    <property type="molecule type" value="Genomic_DNA"/>
</dbReference>
<accession>A0A419SAU3</accession>
<feature type="binding site" evidence="7">
    <location>
        <position position="104"/>
    </location>
    <ligand>
        <name>phosphoenolpyruvate</name>
        <dbReference type="ChEBI" id="CHEBI:58702"/>
    </ligand>
</feature>
<dbReference type="PROSITE" id="PS00885">
    <property type="entry name" value="EPSP_SYNTHASE_2"/>
    <property type="match status" value="1"/>
</dbReference>
<dbReference type="InterPro" id="IPR013792">
    <property type="entry name" value="RNA3'P_cycl/enolpyr_Trfase_a/b"/>
</dbReference>
<dbReference type="NCBIfam" id="TIGR01356">
    <property type="entry name" value="aroA"/>
    <property type="match status" value="1"/>
</dbReference>
<dbReference type="GO" id="GO:0003866">
    <property type="term" value="F:3-phosphoshikimate 1-carboxyvinyltransferase activity"/>
    <property type="evidence" value="ECO:0007669"/>
    <property type="project" value="UniProtKB-UniRule"/>
</dbReference>
<evidence type="ECO:0000256" key="3">
    <source>
        <dbReference type="ARBA" id="ARBA00022605"/>
    </source>
</evidence>
<dbReference type="HAMAP" id="MF_00210">
    <property type="entry name" value="EPSP_synth"/>
    <property type="match status" value="1"/>
</dbReference>
<protein>
    <recommendedName>
        <fullName evidence="7">3-phosphoshikimate 1-carboxyvinyltransferase</fullName>
        <ecNumber evidence="7">2.5.1.19</ecNumber>
    </recommendedName>
    <alternativeName>
        <fullName evidence="7">5-enolpyruvylshikimate-3-phosphate synthase</fullName>
        <shortName evidence="7">EPSP synthase</shortName>
        <shortName evidence="7">EPSPS</shortName>
    </alternativeName>
</protein>
<evidence type="ECO:0000256" key="7">
    <source>
        <dbReference type="HAMAP-Rule" id="MF_00210"/>
    </source>
</evidence>
<feature type="binding site" evidence="7">
    <location>
        <position position="326"/>
    </location>
    <ligand>
        <name>phosphoenolpyruvate</name>
        <dbReference type="ChEBI" id="CHEBI:58702"/>
    </ligand>
</feature>
<feature type="binding site" evidence="7">
    <location>
        <position position="24"/>
    </location>
    <ligand>
        <name>3-phosphoshikimate</name>
        <dbReference type="ChEBI" id="CHEBI:145989"/>
    </ligand>
</feature>
<feature type="binding site" evidence="7">
    <location>
        <position position="295"/>
    </location>
    <ligand>
        <name>3-phosphoshikimate</name>
        <dbReference type="ChEBI" id="CHEBI:145989"/>
    </ligand>
</feature>
<evidence type="ECO:0000256" key="4">
    <source>
        <dbReference type="ARBA" id="ARBA00022679"/>
    </source>
</evidence>
<feature type="binding site" evidence="7">
    <location>
        <position position="322"/>
    </location>
    <ligand>
        <name>3-phosphoshikimate</name>
        <dbReference type="ChEBI" id="CHEBI:145989"/>
    </ligand>
</feature>
<comment type="caution">
    <text evidence="7">Lacks conserved residue(s) required for the propagation of feature annotation.</text>
</comment>
<comment type="function">
    <text evidence="7">Catalyzes the transfer of the enolpyruvyl moiety of phosphoenolpyruvate (PEP) to the 5-hydroxyl of shikimate-3-phosphate (S3P) to produce enolpyruvyl shikimate-3-phosphate and inorganic phosphate.</text>
</comment>
<sequence>MSLSFLVKKGSLKTEEEIRLTGSKSESNRALILAALSNGKVKINNLSIAADTVTLNHIINQQIKNNQTVVDVGPAGTAMRFLTAYLALRGKAVEITGTERMKQRPIGILVDALRDLGAAISYKEKDGYPPILVDGKFEQKTNHIAVPGNISSQFLTALLLIGSSLPQGLELEIVNELTSKPYVDMSLAMLAQCGISYAWNGQTITIEAQEFADSTLTIEPDWSAASYWYSVVALSENTKVHLPNLRENSLQGDSAIAEIMALFGVKTTYTTQGITIEKAGGEINPQLLDFKKCPDLAQTVVVCAAALGKEFSFTGLETLKIKETDRILALQTELSKMGVTFLETEAGVYQLNCEKLLFPKSMDVSTYEDHRMAMAFAPLALRIDELVVEEAMVVEKSYPHFWEDLEKIGIEVKRG</sequence>
<comment type="similarity">
    <text evidence="2 7">Belongs to the EPSP synthase family.</text>
</comment>
<evidence type="ECO:0000256" key="6">
    <source>
        <dbReference type="ARBA" id="ARBA00044633"/>
    </source>
</evidence>
<feature type="binding site" evidence="7">
    <location>
        <position position="179"/>
    </location>
    <ligand>
        <name>3-phosphoshikimate</name>
        <dbReference type="ChEBI" id="CHEBI:145989"/>
    </ligand>
</feature>
<keyword evidence="7" id="KW-0963">Cytoplasm</keyword>
<comment type="caution">
    <text evidence="9">The sequence shown here is derived from an EMBL/GenBank/DDBJ whole genome shotgun (WGS) entry which is preliminary data.</text>
</comment>
<dbReference type="Proteomes" id="UP000283433">
    <property type="component" value="Unassembled WGS sequence"/>
</dbReference>
<proteinExistence type="inferred from homology"/>
<dbReference type="CDD" id="cd01556">
    <property type="entry name" value="EPSP_synthase"/>
    <property type="match status" value="1"/>
</dbReference>
<feature type="binding site" evidence="7">
    <location>
        <position position="152"/>
    </location>
    <ligand>
        <name>3-phosphoshikimate</name>
        <dbReference type="ChEBI" id="CHEBI:145989"/>
    </ligand>
</feature>
<dbReference type="InterPro" id="IPR036968">
    <property type="entry name" value="Enolpyruvate_Tfrase_sf"/>
</dbReference>
<dbReference type="GO" id="GO:0009423">
    <property type="term" value="P:chorismate biosynthetic process"/>
    <property type="evidence" value="ECO:0007669"/>
    <property type="project" value="UniProtKB-UniRule"/>
</dbReference>
<feature type="binding site" evidence="7">
    <location>
        <position position="24"/>
    </location>
    <ligand>
        <name>phosphoenolpyruvate</name>
        <dbReference type="ChEBI" id="CHEBI:58702"/>
    </ligand>
</feature>
<dbReference type="GO" id="GO:0005737">
    <property type="term" value="C:cytoplasm"/>
    <property type="evidence" value="ECO:0007669"/>
    <property type="project" value="UniProtKB-SubCell"/>
</dbReference>
<dbReference type="AlphaFoldDB" id="A0A419SAU3"/>
<feature type="binding site" evidence="7">
    <location>
        <position position="153"/>
    </location>
    <ligand>
        <name>phosphoenolpyruvate</name>
        <dbReference type="ChEBI" id="CHEBI:58702"/>
    </ligand>
</feature>
<dbReference type="RefSeq" id="WP_120180483.1">
    <property type="nucleotide sequence ID" value="NZ_MBTA01000002.1"/>
</dbReference>
<feature type="binding site" evidence="7">
    <location>
        <position position="371"/>
    </location>
    <ligand>
        <name>phosphoenolpyruvate</name>
        <dbReference type="ChEBI" id="CHEBI:58702"/>
    </ligand>
</feature>